<gene>
    <name evidence="4" type="ORF">SAMN05444920_107373</name>
</gene>
<dbReference type="GO" id="GO:0005524">
    <property type="term" value="F:ATP binding"/>
    <property type="evidence" value="ECO:0007669"/>
    <property type="project" value="UniProtKB-KW"/>
</dbReference>
<proteinExistence type="predicted"/>
<evidence type="ECO:0000313" key="5">
    <source>
        <dbReference type="Proteomes" id="UP000236732"/>
    </source>
</evidence>
<sequence>MLLGPVTFRVEPGAFAVVTGPVAAGKSTLLRLLTRLREPTHGELRYGGTDLRALDPEALRRRITLVPQRPVLVSGTIAGNLTLGLPEPPEPGVLRAALRAAAILQEIDALPDGLDTVIGEGGATLSGGQRRRVALAAALLRRPDVLLLDDVTSAVDERTEEALLTGVRDWMGTGTVIAVTHRPALLRAATQIIALRDHHG</sequence>
<dbReference type="InterPro" id="IPR027417">
    <property type="entry name" value="P-loop_NTPase"/>
</dbReference>
<reference evidence="4 5" key="1">
    <citation type="submission" date="2016-10" db="EMBL/GenBank/DDBJ databases">
        <authorList>
            <person name="de Groot N.N."/>
        </authorList>
    </citation>
    <scope>NUCLEOTIDE SEQUENCE [LARGE SCALE GENOMIC DNA]</scope>
    <source>
        <strain evidence="4 5">CGMCC 4.7037</strain>
    </source>
</reference>
<dbReference type="GO" id="GO:0042626">
    <property type="term" value="F:ATPase-coupled transmembrane transporter activity"/>
    <property type="evidence" value="ECO:0007669"/>
    <property type="project" value="TreeGrafter"/>
</dbReference>
<organism evidence="4 5">
    <name type="scientific">Nonomuraea solani</name>
    <dbReference type="NCBI Taxonomy" id="1144553"/>
    <lineage>
        <taxon>Bacteria</taxon>
        <taxon>Bacillati</taxon>
        <taxon>Actinomycetota</taxon>
        <taxon>Actinomycetes</taxon>
        <taxon>Streptosporangiales</taxon>
        <taxon>Streptosporangiaceae</taxon>
        <taxon>Nonomuraea</taxon>
    </lineage>
</organism>
<evidence type="ECO:0000256" key="1">
    <source>
        <dbReference type="ARBA" id="ARBA00022741"/>
    </source>
</evidence>
<dbReference type="InterPro" id="IPR003593">
    <property type="entry name" value="AAA+_ATPase"/>
</dbReference>
<dbReference type="InterPro" id="IPR003439">
    <property type="entry name" value="ABC_transporter-like_ATP-bd"/>
</dbReference>
<protein>
    <submittedName>
        <fullName evidence="4">ATP-binding cassette, subfamily B/ATP-binding cassette, subfamily C, CydCD</fullName>
    </submittedName>
</protein>
<evidence type="ECO:0000256" key="2">
    <source>
        <dbReference type="ARBA" id="ARBA00022840"/>
    </source>
</evidence>
<dbReference type="Proteomes" id="UP000236732">
    <property type="component" value="Unassembled WGS sequence"/>
</dbReference>
<keyword evidence="2 4" id="KW-0067">ATP-binding</keyword>
<dbReference type="PANTHER" id="PTHR24221">
    <property type="entry name" value="ATP-BINDING CASSETTE SUB-FAMILY B"/>
    <property type="match status" value="1"/>
</dbReference>
<dbReference type="OrthoDB" id="3864787at2"/>
<keyword evidence="5" id="KW-1185">Reference proteome</keyword>
<dbReference type="AlphaFoldDB" id="A0A1H6E3N5"/>
<dbReference type="GO" id="GO:0016887">
    <property type="term" value="F:ATP hydrolysis activity"/>
    <property type="evidence" value="ECO:0007669"/>
    <property type="project" value="InterPro"/>
</dbReference>
<dbReference type="InterPro" id="IPR039421">
    <property type="entry name" value="Type_1_exporter"/>
</dbReference>
<feature type="domain" description="ABC transporter" evidence="3">
    <location>
        <begin position="1"/>
        <end position="199"/>
    </location>
</feature>
<evidence type="ECO:0000313" key="4">
    <source>
        <dbReference type="EMBL" id="SEG91863.1"/>
    </source>
</evidence>
<keyword evidence="1" id="KW-0547">Nucleotide-binding</keyword>
<dbReference type="RefSeq" id="WP_103958724.1">
    <property type="nucleotide sequence ID" value="NZ_FNVT01000007.1"/>
</dbReference>
<dbReference type="InterPro" id="IPR017871">
    <property type="entry name" value="ABC_transporter-like_CS"/>
</dbReference>
<dbReference type="SMART" id="SM00382">
    <property type="entry name" value="AAA"/>
    <property type="match status" value="1"/>
</dbReference>
<dbReference type="Pfam" id="PF00005">
    <property type="entry name" value="ABC_tran"/>
    <property type="match status" value="1"/>
</dbReference>
<dbReference type="PROSITE" id="PS00211">
    <property type="entry name" value="ABC_TRANSPORTER_1"/>
    <property type="match status" value="1"/>
</dbReference>
<evidence type="ECO:0000259" key="3">
    <source>
        <dbReference type="PROSITE" id="PS50893"/>
    </source>
</evidence>
<dbReference type="EMBL" id="FNVT01000007">
    <property type="protein sequence ID" value="SEG91863.1"/>
    <property type="molecule type" value="Genomic_DNA"/>
</dbReference>
<name>A0A1H6E3N5_9ACTN</name>
<dbReference type="PANTHER" id="PTHR24221:SF590">
    <property type="entry name" value="COMPONENT LINKED WITH THE ASSEMBLY OF CYTOCHROME' TRANSPORT TRANSMEMBRANE ATP-BINDING PROTEIN ABC TRANSPORTER CYDD-RELATED"/>
    <property type="match status" value="1"/>
</dbReference>
<accession>A0A1H6E3N5</accession>
<dbReference type="SUPFAM" id="SSF52540">
    <property type="entry name" value="P-loop containing nucleoside triphosphate hydrolases"/>
    <property type="match status" value="1"/>
</dbReference>
<dbReference type="Gene3D" id="3.40.50.300">
    <property type="entry name" value="P-loop containing nucleotide triphosphate hydrolases"/>
    <property type="match status" value="1"/>
</dbReference>
<dbReference type="PROSITE" id="PS50893">
    <property type="entry name" value="ABC_TRANSPORTER_2"/>
    <property type="match status" value="1"/>
</dbReference>